<gene>
    <name evidence="2" type="ORF">ACFSNB_13510</name>
</gene>
<keyword evidence="3" id="KW-1185">Reference proteome</keyword>
<organism evidence="2 3">
    <name type="scientific">Phaeospirillum tilakii</name>
    <dbReference type="NCBI Taxonomy" id="741673"/>
    <lineage>
        <taxon>Bacteria</taxon>
        <taxon>Pseudomonadati</taxon>
        <taxon>Pseudomonadota</taxon>
        <taxon>Alphaproteobacteria</taxon>
        <taxon>Rhodospirillales</taxon>
        <taxon>Rhodospirillaceae</taxon>
        <taxon>Phaeospirillum</taxon>
    </lineage>
</organism>
<feature type="compositionally biased region" description="Low complexity" evidence="1">
    <location>
        <begin position="105"/>
        <end position="126"/>
    </location>
</feature>
<comment type="caution">
    <text evidence="2">The sequence shown here is derived from an EMBL/GenBank/DDBJ whole genome shotgun (WGS) entry which is preliminary data.</text>
</comment>
<evidence type="ECO:0000313" key="2">
    <source>
        <dbReference type="EMBL" id="MFD2234824.1"/>
    </source>
</evidence>
<sequence>MSIATETGTITLAGTEYQIRAFSLDELQEVLPLITAYYQAVATQGHAAAISVATQVLAKALRRDDVGALPATVDDVWAAIDRIGGVAGLRQLGERLTALVPPNATGTGSTPTSSSSGPETGSPSAA</sequence>
<name>A0ABW5CC27_9PROT</name>
<accession>A0ABW5CC27</accession>
<evidence type="ECO:0000256" key="1">
    <source>
        <dbReference type="SAM" id="MobiDB-lite"/>
    </source>
</evidence>
<evidence type="ECO:0008006" key="4">
    <source>
        <dbReference type="Google" id="ProtNLM"/>
    </source>
</evidence>
<dbReference type="Proteomes" id="UP001597296">
    <property type="component" value="Unassembled WGS sequence"/>
</dbReference>
<evidence type="ECO:0000313" key="3">
    <source>
        <dbReference type="Proteomes" id="UP001597296"/>
    </source>
</evidence>
<dbReference type="EMBL" id="JBHUIY010000028">
    <property type="protein sequence ID" value="MFD2234824.1"/>
    <property type="molecule type" value="Genomic_DNA"/>
</dbReference>
<dbReference type="RefSeq" id="WP_377317421.1">
    <property type="nucleotide sequence ID" value="NZ_JBHUIY010000028.1"/>
</dbReference>
<proteinExistence type="predicted"/>
<protein>
    <recommendedName>
        <fullName evidence="4">Phage tail tube protein, GTA-gp10</fullName>
    </recommendedName>
</protein>
<feature type="region of interest" description="Disordered" evidence="1">
    <location>
        <begin position="100"/>
        <end position="126"/>
    </location>
</feature>
<reference evidence="3" key="1">
    <citation type="journal article" date="2019" name="Int. J. Syst. Evol. Microbiol.">
        <title>The Global Catalogue of Microorganisms (GCM) 10K type strain sequencing project: providing services to taxonomists for standard genome sequencing and annotation.</title>
        <authorList>
            <consortium name="The Broad Institute Genomics Platform"/>
            <consortium name="The Broad Institute Genome Sequencing Center for Infectious Disease"/>
            <person name="Wu L."/>
            <person name="Ma J."/>
        </authorList>
    </citation>
    <scope>NUCLEOTIDE SEQUENCE [LARGE SCALE GENOMIC DNA]</scope>
    <source>
        <strain evidence="3">KCTC 15012</strain>
    </source>
</reference>